<feature type="transmembrane region" description="Helical" evidence="2">
    <location>
        <begin position="47"/>
        <end position="80"/>
    </location>
</feature>
<accession>L9XXE8</accession>
<dbReference type="RefSeq" id="WP_008419656.1">
    <property type="nucleotide sequence ID" value="NZ_AOIA01000017.1"/>
</dbReference>
<protein>
    <submittedName>
        <fullName evidence="3">Uncharacterized protein</fullName>
    </submittedName>
</protein>
<evidence type="ECO:0000313" key="4">
    <source>
        <dbReference type="Proteomes" id="UP000011531"/>
    </source>
</evidence>
<feature type="compositionally biased region" description="Basic and acidic residues" evidence="1">
    <location>
        <begin position="130"/>
        <end position="144"/>
    </location>
</feature>
<gene>
    <name evidence="3" type="ORF">C492_00959</name>
</gene>
<sequence>MLRAIVGVLGAVAALVPEKTIERFERVALEESGDRHLEPRARTAVRVEGILTVGASLLGGATFAGLMKLTGAFGAVLLLFPGRYQRLAGRLLYGDPEAVEWSDAFADRVRLVGVIYLLLVARALGRDRKNDRREANGESVEKTTARSSLRSVSPRGRR</sequence>
<keyword evidence="2" id="KW-0812">Transmembrane</keyword>
<keyword evidence="4" id="KW-1185">Reference proteome</keyword>
<dbReference type="Proteomes" id="UP000011531">
    <property type="component" value="Unassembled WGS sequence"/>
</dbReference>
<organism evidence="3 4">
    <name type="scientific">Natronococcus jeotgali DSM 18795</name>
    <dbReference type="NCBI Taxonomy" id="1227498"/>
    <lineage>
        <taxon>Archaea</taxon>
        <taxon>Methanobacteriati</taxon>
        <taxon>Methanobacteriota</taxon>
        <taxon>Stenosarchaea group</taxon>
        <taxon>Halobacteria</taxon>
        <taxon>Halobacteriales</taxon>
        <taxon>Natrialbaceae</taxon>
        <taxon>Natronococcus</taxon>
    </lineage>
</organism>
<proteinExistence type="predicted"/>
<feature type="region of interest" description="Disordered" evidence="1">
    <location>
        <begin position="130"/>
        <end position="158"/>
    </location>
</feature>
<keyword evidence="2" id="KW-1133">Transmembrane helix</keyword>
<dbReference type="OrthoDB" id="260081at2157"/>
<evidence type="ECO:0000313" key="3">
    <source>
        <dbReference type="EMBL" id="ELY66450.1"/>
    </source>
</evidence>
<evidence type="ECO:0000256" key="2">
    <source>
        <dbReference type="SAM" id="Phobius"/>
    </source>
</evidence>
<name>L9XXE8_9EURY</name>
<keyword evidence="2" id="KW-0472">Membrane</keyword>
<reference evidence="3 4" key="1">
    <citation type="journal article" date="2014" name="PLoS Genet.">
        <title>Phylogenetically driven sequencing of extremely halophilic archaea reveals strategies for static and dynamic osmo-response.</title>
        <authorList>
            <person name="Becker E.A."/>
            <person name="Seitzer P.M."/>
            <person name="Tritt A."/>
            <person name="Larsen D."/>
            <person name="Krusor M."/>
            <person name="Yao A.I."/>
            <person name="Wu D."/>
            <person name="Madern D."/>
            <person name="Eisen J.A."/>
            <person name="Darling A.E."/>
            <person name="Facciotti M.T."/>
        </authorList>
    </citation>
    <scope>NUCLEOTIDE SEQUENCE [LARGE SCALE GENOMIC DNA]</scope>
    <source>
        <strain evidence="3 4">DSM 18795</strain>
    </source>
</reference>
<dbReference type="AlphaFoldDB" id="L9XXE8"/>
<dbReference type="EMBL" id="AOIA01000017">
    <property type="protein sequence ID" value="ELY66450.1"/>
    <property type="molecule type" value="Genomic_DNA"/>
</dbReference>
<evidence type="ECO:0000256" key="1">
    <source>
        <dbReference type="SAM" id="MobiDB-lite"/>
    </source>
</evidence>
<comment type="caution">
    <text evidence="3">The sequence shown here is derived from an EMBL/GenBank/DDBJ whole genome shotgun (WGS) entry which is preliminary data.</text>
</comment>